<name>A0ABQ3XU41_9ACTN</name>
<accession>A0ABQ3XU41</accession>
<evidence type="ECO:0000313" key="1">
    <source>
        <dbReference type="EMBL" id="GID62039.1"/>
    </source>
</evidence>
<comment type="caution">
    <text evidence="1">The sequence shown here is derived from an EMBL/GenBank/DDBJ whole genome shotgun (WGS) entry which is preliminary data.</text>
</comment>
<gene>
    <name evidence="1" type="ORF">Aco03nite_104430</name>
</gene>
<organism evidence="1 2">
    <name type="scientific">Actinoplanes couchii</name>
    <dbReference type="NCBI Taxonomy" id="403638"/>
    <lineage>
        <taxon>Bacteria</taxon>
        <taxon>Bacillati</taxon>
        <taxon>Actinomycetota</taxon>
        <taxon>Actinomycetes</taxon>
        <taxon>Micromonosporales</taxon>
        <taxon>Micromonosporaceae</taxon>
        <taxon>Actinoplanes</taxon>
    </lineage>
</organism>
<sequence>MRRFRQPGDRHRCLDYNGAGEIYTLTCNGGSNQKLDAVGTPTVPPCRHRGRPRDAQIDGVWPGPEKPIPVICSPRLYLIVTAAAAAFRPVVPSEAVAIGWARCQPSPGLACCSDVRGIAGDRIADLFGQKTSMLGKRAGGD</sequence>
<dbReference type="Gene3D" id="2.80.10.50">
    <property type="match status" value="1"/>
</dbReference>
<reference evidence="1 2" key="1">
    <citation type="submission" date="2021-01" db="EMBL/GenBank/DDBJ databases">
        <title>Whole genome shotgun sequence of Actinoplanes couchii NBRC 106145.</title>
        <authorList>
            <person name="Komaki H."/>
            <person name="Tamura T."/>
        </authorList>
    </citation>
    <scope>NUCLEOTIDE SEQUENCE [LARGE SCALE GENOMIC DNA]</scope>
    <source>
        <strain evidence="1 2">NBRC 106145</strain>
    </source>
</reference>
<dbReference type="Proteomes" id="UP000612282">
    <property type="component" value="Unassembled WGS sequence"/>
</dbReference>
<dbReference type="EMBL" id="BOMG01000159">
    <property type="protein sequence ID" value="GID62039.1"/>
    <property type="molecule type" value="Genomic_DNA"/>
</dbReference>
<protein>
    <submittedName>
        <fullName evidence="1">Uncharacterized protein</fullName>
    </submittedName>
</protein>
<proteinExistence type="predicted"/>
<keyword evidence="2" id="KW-1185">Reference proteome</keyword>
<evidence type="ECO:0000313" key="2">
    <source>
        <dbReference type="Proteomes" id="UP000612282"/>
    </source>
</evidence>